<accession>A0A7J0FQC2</accession>
<keyword evidence="7" id="KW-0547">Nucleotide-binding</keyword>
<keyword evidence="8" id="KW-1185">Reference proteome</keyword>
<name>A0A7J0FQC2_9ERIC</name>
<dbReference type="EMBL" id="BJWL01000014">
    <property type="protein sequence ID" value="GFZ00916.1"/>
    <property type="molecule type" value="Genomic_DNA"/>
</dbReference>
<dbReference type="SUPFAM" id="SSF52540">
    <property type="entry name" value="P-loop containing nucleoside triphosphate hydrolases"/>
    <property type="match status" value="1"/>
</dbReference>
<evidence type="ECO:0000256" key="4">
    <source>
        <dbReference type="ARBA" id="ARBA00034617"/>
    </source>
</evidence>
<feature type="domain" description="Helicase ATP-binding" evidence="6">
    <location>
        <begin position="89"/>
        <end position="235"/>
    </location>
</feature>
<comment type="catalytic activity">
    <reaction evidence="4">
        <text>Couples ATP hydrolysis with the unwinding of duplex DNA by translocating in the 3'-5' direction.</text>
        <dbReference type="EC" id="5.6.2.4"/>
    </reaction>
</comment>
<dbReference type="GO" id="GO:0009378">
    <property type="term" value="F:four-way junction helicase activity"/>
    <property type="evidence" value="ECO:0007669"/>
    <property type="project" value="TreeGrafter"/>
</dbReference>
<comment type="similarity">
    <text evidence="1">Belongs to the helicase family. RecQ subfamily.</text>
</comment>
<keyword evidence="7" id="KW-0378">Hydrolase</keyword>
<dbReference type="Pfam" id="PF00270">
    <property type="entry name" value="DEAD"/>
    <property type="match status" value="1"/>
</dbReference>
<evidence type="ECO:0000256" key="2">
    <source>
        <dbReference type="ARBA" id="ARBA00023125"/>
    </source>
</evidence>
<dbReference type="PROSITE" id="PS51192">
    <property type="entry name" value="HELICASE_ATP_BIND_1"/>
    <property type="match status" value="1"/>
</dbReference>
<dbReference type="Proteomes" id="UP000585474">
    <property type="component" value="Unassembled WGS sequence"/>
</dbReference>
<comment type="caution">
    <text evidence="7">The sequence shown here is derived from an EMBL/GenBank/DDBJ whole genome shotgun (WGS) entry which is preliminary data.</text>
</comment>
<keyword evidence="7" id="KW-0067">ATP-binding</keyword>
<dbReference type="PANTHER" id="PTHR13710:SF105">
    <property type="entry name" value="ATP-DEPENDENT DNA HELICASE Q1"/>
    <property type="match status" value="1"/>
</dbReference>
<reference evidence="7 8" key="1">
    <citation type="submission" date="2019-07" db="EMBL/GenBank/DDBJ databases">
        <title>De Novo Assembly of kiwifruit Actinidia rufa.</title>
        <authorList>
            <person name="Sugita-Konishi S."/>
            <person name="Sato K."/>
            <person name="Mori E."/>
            <person name="Abe Y."/>
            <person name="Kisaki G."/>
            <person name="Hamano K."/>
            <person name="Suezawa K."/>
            <person name="Otani M."/>
            <person name="Fukuda T."/>
            <person name="Manabe T."/>
            <person name="Gomi K."/>
            <person name="Tabuchi M."/>
            <person name="Akimitsu K."/>
            <person name="Kataoka I."/>
        </authorList>
    </citation>
    <scope>NUCLEOTIDE SEQUENCE [LARGE SCALE GENOMIC DNA]</scope>
    <source>
        <strain evidence="8">cv. Fuchu</strain>
    </source>
</reference>
<keyword evidence="2" id="KW-0238">DNA-binding</keyword>
<dbReference type="GO" id="GO:0005694">
    <property type="term" value="C:chromosome"/>
    <property type="evidence" value="ECO:0007669"/>
    <property type="project" value="TreeGrafter"/>
</dbReference>
<dbReference type="EC" id="5.6.2.4" evidence="5"/>
<evidence type="ECO:0000256" key="5">
    <source>
        <dbReference type="ARBA" id="ARBA00034808"/>
    </source>
</evidence>
<sequence>MLAWGLVFTSSCADQIKILLDQQEKLYERQSELKVLLEDCEASGSPRSDGTTVTVENCSGPFEWDSQADDVRFNIFGISKYRANQREIINAIMSQRDVLVIMAAGGGKSLCYQLPAILLDGVVLVVSPLLSLIQDQQLLQVMGLVALGIPAFMLTSTTAKEDEKYIYKVLEKGEGDLKILYVTPEKISKSKRFMSKLEKCHHGGRLSLISIDVCGNIFFGLGLVYLFKTWLEFLY</sequence>
<dbReference type="GO" id="GO:0016592">
    <property type="term" value="C:mediator complex"/>
    <property type="evidence" value="ECO:0007669"/>
    <property type="project" value="TreeGrafter"/>
</dbReference>
<evidence type="ECO:0000259" key="6">
    <source>
        <dbReference type="PROSITE" id="PS51192"/>
    </source>
</evidence>
<evidence type="ECO:0000313" key="7">
    <source>
        <dbReference type="EMBL" id="GFZ00916.1"/>
    </source>
</evidence>
<gene>
    <name evidence="7" type="ORF">Acr_14g0005510</name>
</gene>
<dbReference type="InterPro" id="IPR027417">
    <property type="entry name" value="P-loop_NTPase"/>
</dbReference>
<evidence type="ECO:0000256" key="1">
    <source>
        <dbReference type="ARBA" id="ARBA00005446"/>
    </source>
</evidence>
<organism evidence="7 8">
    <name type="scientific">Actinidia rufa</name>
    <dbReference type="NCBI Taxonomy" id="165716"/>
    <lineage>
        <taxon>Eukaryota</taxon>
        <taxon>Viridiplantae</taxon>
        <taxon>Streptophyta</taxon>
        <taxon>Embryophyta</taxon>
        <taxon>Tracheophyta</taxon>
        <taxon>Spermatophyta</taxon>
        <taxon>Magnoliopsida</taxon>
        <taxon>eudicotyledons</taxon>
        <taxon>Gunneridae</taxon>
        <taxon>Pentapetalae</taxon>
        <taxon>asterids</taxon>
        <taxon>Ericales</taxon>
        <taxon>Actinidiaceae</taxon>
        <taxon>Actinidia</taxon>
    </lineage>
</organism>
<dbReference type="GO" id="GO:0003677">
    <property type="term" value="F:DNA binding"/>
    <property type="evidence" value="ECO:0007669"/>
    <property type="project" value="UniProtKB-KW"/>
</dbReference>
<dbReference type="InterPro" id="IPR011545">
    <property type="entry name" value="DEAD/DEAH_box_helicase_dom"/>
</dbReference>
<proteinExistence type="inferred from homology"/>
<dbReference type="InterPro" id="IPR014001">
    <property type="entry name" value="Helicase_ATP-bd"/>
</dbReference>
<evidence type="ECO:0000256" key="3">
    <source>
        <dbReference type="ARBA" id="ARBA00023235"/>
    </source>
</evidence>
<dbReference type="GO" id="GO:0005524">
    <property type="term" value="F:ATP binding"/>
    <property type="evidence" value="ECO:0007669"/>
    <property type="project" value="InterPro"/>
</dbReference>
<keyword evidence="3" id="KW-0413">Isomerase</keyword>
<dbReference type="PANTHER" id="PTHR13710">
    <property type="entry name" value="DNA HELICASE RECQ FAMILY MEMBER"/>
    <property type="match status" value="1"/>
</dbReference>
<dbReference type="GO" id="GO:0043138">
    <property type="term" value="F:3'-5' DNA helicase activity"/>
    <property type="evidence" value="ECO:0007669"/>
    <property type="project" value="UniProtKB-EC"/>
</dbReference>
<dbReference type="AlphaFoldDB" id="A0A7J0FQC2"/>
<evidence type="ECO:0000313" key="8">
    <source>
        <dbReference type="Proteomes" id="UP000585474"/>
    </source>
</evidence>
<keyword evidence="7" id="KW-0347">Helicase</keyword>
<dbReference type="GO" id="GO:0005737">
    <property type="term" value="C:cytoplasm"/>
    <property type="evidence" value="ECO:0007669"/>
    <property type="project" value="TreeGrafter"/>
</dbReference>
<dbReference type="Gene3D" id="3.40.50.300">
    <property type="entry name" value="P-loop containing nucleotide triphosphate hydrolases"/>
    <property type="match status" value="1"/>
</dbReference>
<dbReference type="OrthoDB" id="10261556at2759"/>
<protein>
    <recommendedName>
        <fullName evidence="5">DNA 3'-5' helicase</fullName>
        <ecNumber evidence="5">5.6.2.4</ecNumber>
    </recommendedName>
</protein>
<dbReference type="GO" id="GO:0000724">
    <property type="term" value="P:double-strand break repair via homologous recombination"/>
    <property type="evidence" value="ECO:0007669"/>
    <property type="project" value="TreeGrafter"/>
</dbReference>